<dbReference type="EMBL" id="CADCTP010000113">
    <property type="protein sequence ID" value="CAA9235774.1"/>
    <property type="molecule type" value="Genomic_DNA"/>
</dbReference>
<comment type="subcellular location">
    <subcellularLocation>
        <location evidence="1">Cell membrane</location>
    </subcellularLocation>
</comment>
<dbReference type="AlphaFoldDB" id="A0A6J4HZP5"/>
<keyword evidence="3 6" id="KW-0812">Transmembrane</keyword>
<evidence type="ECO:0000256" key="6">
    <source>
        <dbReference type="SAM" id="Phobius"/>
    </source>
</evidence>
<accession>A0A6J4HZP5</accession>
<reference evidence="8" key="1">
    <citation type="submission" date="2020-02" db="EMBL/GenBank/DDBJ databases">
        <authorList>
            <person name="Meier V. D."/>
        </authorList>
    </citation>
    <scope>NUCLEOTIDE SEQUENCE</scope>
    <source>
        <strain evidence="8">AVDCRST_MAG41</strain>
    </source>
</reference>
<keyword evidence="5 6" id="KW-0472">Membrane</keyword>
<dbReference type="InterPro" id="IPR025937">
    <property type="entry name" value="PDGLE_dom"/>
</dbReference>
<dbReference type="GO" id="GO:0005886">
    <property type="term" value="C:plasma membrane"/>
    <property type="evidence" value="ECO:0007669"/>
    <property type="project" value="UniProtKB-SubCell"/>
</dbReference>
<evidence type="ECO:0000259" key="7">
    <source>
        <dbReference type="Pfam" id="PF13190"/>
    </source>
</evidence>
<feature type="transmembrane region" description="Helical" evidence="6">
    <location>
        <begin position="72"/>
        <end position="93"/>
    </location>
</feature>
<keyword evidence="4 6" id="KW-1133">Transmembrane helix</keyword>
<evidence type="ECO:0000256" key="5">
    <source>
        <dbReference type="ARBA" id="ARBA00023136"/>
    </source>
</evidence>
<evidence type="ECO:0000256" key="2">
    <source>
        <dbReference type="ARBA" id="ARBA00022475"/>
    </source>
</evidence>
<keyword evidence="2" id="KW-1003">Cell membrane</keyword>
<evidence type="ECO:0000256" key="1">
    <source>
        <dbReference type="ARBA" id="ARBA00004236"/>
    </source>
</evidence>
<evidence type="ECO:0000256" key="4">
    <source>
        <dbReference type="ARBA" id="ARBA00022989"/>
    </source>
</evidence>
<protein>
    <recommendedName>
        <fullName evidence="7">PDGLE domain-containing protein</fullName>
    </recommendedName>
</protein>
<dbReference type="Pfam" id="PF13190">
    <property type="entry name" value="PDGLE"/>
    <property type="match status" value="1"/>
</dbReference>
<name>A0A6J4HZP5_9ACTN</name>
<evidence type="ECO:0000313" key="8">
    <source>
        <dbReference type="EMBL" id="CAA9235774.1"/>
    </source>
</evidence>
<feature type="domain" description="PDGLE" evidence="7">
    <location>
        <begin position="6"/>
        <end position="95"/>
    </location>
</feature>
<gene>
    <name evidence="8" type="ORF">AVDCRST_MAG41-1186</name>
</gene>
<proteinExistence type="predicted"/>
<sequence length="113" mass="11336">MTRTRGLLLGGLLLALLLAGVVSQFASGSPDGLEKVAEDKGFIATATDSDLADSPVADYAVRGVDDERVSGGLAGVLGVLATFAIGGALFLVVRRGAGPAGREDRAGGEPTPR</sequence>
<evidence type="ECO:0000256" key="3">
    <source>
        <dbReference type="ARBA" id="ARBA00022692"/>
    </source>
</evidence>
<organism evidence="8">
    <name type="scientific">uncultured Mycobacteriales bacterium</name>
    <dbReference type="NCBI Taxonomy" id="581187"/>
    <lineage>
        <taxon>Bacteria</taxon>
        <taxon>Bacillati</taxon>
        <taxon>Actinomycetota</taxon>
        <taxon>Actinomycetes</taxon>
        <taxon>Mycobacteriales</taxon>
        <taxon>environmental samples</taxon>
    </lineage>
</organism>